<name>A0ABW1H6S3_9ACTN</name>
<dbReference type="InterPro" id="IPR050879">
    <property type="entry name" value="Acyltransferase_3"/>
</dbReference>
<feature type="domain" description="Acyltransferase 3" evidence="3">
    <location>
        <begin position="26"/>
        <end position="365"/>
    </location>
</feature>
<evidence type="ECO:0000313" key="5">
    <source>
        <dbReference type="Proteomes" id="UP001596226"/>
    </source>
</evidence>
<evidence type="ECO:0000256" key="2">
    <source>
        <dbReference type="SAM" id="Phobius"/>
    </source>
</evidence>
<dbReference type="PANTHER" id="PTHR23028:SF53">
    <property type="entry name" value="ACYL_TRANSF_3 DOMAIN-CONTAINING PROTEIN"/>
    <property type="match status" value="1"/>
</dbReference>
<dbReference type="Proteomes" id="UP001596226">
    <property type="component" value="Unassembled WGS sequence"/>
</dbReference>
<feature type="transmembrane region" description="Helical" evidence="2">
    <location>
        <begin position="203"/>
        <end position="219"/>
    </location>
</feature>
<reference evidence="5" key="1">
    <citation type="journal article" date="2019" name="Int. J. Syst. Evol. Microbiol.">
        <title>The Global Catalogue of Microorganisms (GCM) 10K type strain sequencing project: providing services to taxonomists for standard genome sequencing and annotation.</title>
        <authorList>
            <consortium name="The Broad Institute Genomics Platform"/>
            <consortium name="The Broad Institute Genome Sequencing Center for Infectious Disease"/>
            <person name="Wu L."/>
            <person name="Ma J."/>
        </authorList>
    </citation>
    <scope>NUCLEOTIDE SEQUENCE [LARGE SCALE GENOMIC DNA]</scope>
    <source>
        <strain evidence="5">CGMCC 4.7144</strain>
    </source>
</reference>
<evidence type="ECO:0000313" key="4">
    <source>
        <dbReference type="EMBL" id="MFC5924322.1"/>
    </source>
</evidence>
<protein>
    <submittedName>
        <fullName evidence="4">Acyltransferase family protein</fullName>
        <ecNumber evidence="4">2.3.-.-</ecNumber>
    </submittedName>
</protein>
<dbReference type="PANTHER" id="PTHR23028">
    <property type="entry name" value="ACETYLTRANSFERASE"/>
    <property type="match status" value="1"/>
</dbReference>
<feature type="transmembrane region" description="Helical" evidence="2">
    <location>
        <begin position="21"/>
        <end position="41"/>
    </location>
</feature>
<dbReference type="RefSeq" id="WP_377510768.1">
    <property type="nucleotide sequence ID" value="NZ_JBHSQS010000007.1"/>
</dbReference>
<organism evidence="4 5">
    <name type="scientific">Micromonospora vulcania</name>
    <dbReference type="NCBI Taxonomy" id="1441873"/>
    <lineage>
        <taxon>Bacteria</taxon>
        <taxon>Bacillati</taxon>
        <taxon>Actinomycetota</taxon>
        <taxon>Actinomycetes</taxon>
        <taxon>Micromonosporales</taxon>
        <taxon>Micromonosporaceae</taxon>
        <taxon>Micromonospora</taxon>
    </lineage>
</organism>
<dbReference type="EC" id="2.3.-.-" evidence="4"/>
<keyword evidence="2" id="KW-1133">Transmembrane helix</keyword>
<dbReference type="Pfam" id="PF01757">
    <property type="entry name" value="Acyl_transf_3"/>
    <property type="match status" value="1"/>
</dbReference>
<feature type="transmembrane region" description="Helical" evidence="2">
    <location>
        <begin position="239"/>
        <end position="258"/>
    </location>
</feature>
<dbReference type="GO" id="GO:0016746">
    <property type="term" value="F:acyltransferase activity"/>
    <property type="evidence" value="ECO:0007669"/>
    <property type="project" value="UniProtKB-KW"/>
</dbReference>
<evidence type="ECO:0000259" key="3">
    <source>
        <dbReference type="Pfam" id="PF01757"/>
    </source>
</evidence>
<evidence type="ECO:0000256" key="1">
    <source>
        <dbReference type="SAM" id="MobiDB-lite"/>
    </source>
</evidence>
<feature type="compositionally biased region" description="Polar residues" evidence="1">
    <location>
        <begin position="460"/>
        <end position="469"/>
    </location>
</feature>
<feature type="region of interest" description="Disordered" evidence="1">
    <location>
        <begin position="453"/>
        <end position="497"/>
    </location>
</feature>
<keyword evidence="5" id="KW-1185">Reference proteome</keyword>
<dbReference type="InterPro" id="IPR002656">
    <property type="entry name" value="Acyl_transf_3_dom"/>
</dbReference>
<accession>A0ABW1H6S3</accession>
<proteinExistence type="predicted"/>
<keyword evidence="4" id="KW-0808">Transferase</keyword>
<keyword evidence="4" id="KW-0012">Acyltransferase</keyword>
<feature type="transmembrane region" description="Helical" evidence="2">
    <location>
        <begin position="177"/>
        <end position="196"/>
    </location>
</feature>
<keyword evidence="2" id="KW-0812">Transmembrane</keyword>
<feature type="transmembrane region" description="Helical" evidence="2">
    <location>
        <begin position="293"/>
        <end position="311"/>
    </location>
</feature>
<sequence length="497" mass="53626">MQAWFNGQRFSTLQGSYSAQQNAFGALRLAMACGVVIAHAGPLGFGEGNVGATTFGRQSDLGTLCLYGFFLVSGFLITDSALRSTLRQYVRARLLRVLPGLWACLLVTAFVLAPLAALYENGNLNGFWGHPEGPFDYFTTNMFASMEQFPISGLLADTPYGQVVGGPSAFDGSLWTLRYDLAFYGIVGILVVTSVLRRSPRAVLVMTAICYALILRDFFDAPTWSARPPQHGAIGPFPLIGAFAADWTLMLGFLFLLGAAARLYAHRLPIHNKLAMAAGVVLVLSLWRGGFFAVGLPAFAYLVLFAAVALPKRLSAIGRKHDYTYGIYIYGFPAQQMIALLGGTRFGMLGYIVLSLLGTLLLAVPSWHLVERPALGFKTGSGRTRRRSIGVTIPGQALPILHPPTVRTAKTRFGRLGRIGRRDASARHSRITDAVPTRATAARRTNWSYQDTVPFLSGAGSASTKTVTVPTEKALPLPQAQSGGPRHARPEPASPPH</sequence>
<feature type="transmembrane region" description="Helical" evidence="2">
    <location>
        <begin position="61"/>
        <end position="82"/>
    </location>
</feature>
<gene>
    <name evidence="4" type="ORF">ACFQGL_13310</name>
</gene>
<comment type="caution">
    <text evidence="4">The sequence shown here is derived from an EMBL/GenBank/DDBJ whole genome shotgun (WGS) entry which is preliminary data.</text>
</comment>
<feature type="transmembrane region" description="Helical" evidence="2">
    <location>
        <begin position="348"/>
        <end position="370"/>
    </location>
</feature>
<dbReference type="EMBL" id="JBHSQS010000007">
    <property type="protein sequence ID" value="MFC5924322.1"/>
    <property type="molecule type" value="Genomic_DNA"/>
</dbReference>
<keyword evidence="2" id="KW-0472">Membrane</keyword>
<feature type="transmembrane region" description="Helical" evidence="2">
    <location>
        <begin position="94"/>
        <end position="119"/>
    </location>
</feature>
<feature type="transmembrane region" description="Helical" evidence="2">
    <location>
        <begin position="270"/>
        <end position="287"/>
    </location>
</feature>